<evidence type="ECO:0000256" key="5">
    <source>
        <dbReference type="ARBA" id="ARBA00029447"/>
    </source>
</evidence>
<dbReference type="Proteomes" id="UP001367922">
    <property type="component" value="Unassembled WGS sequence"/>
</dbReference>
<dbReference type="Pfam" id="PF00672">
    <property type="entry name" value="HAMP"/>
    <property type="match status" value="1"/>
</dbReference>
<evidence type="ECO:0000256" key="3">
    <source>
        <dbReference type="ARBA" id="ARBA00023136"/>
    </source>
</evidence>
<keyword evidence="11" id="KW-1185">Reference proteome</keyword>
<keyword evidence="4 6" id="KW-0807">Transducer</keyword>
<evidence type="ECO:0000256" key="1">
    <source>
        <dbReference type="ARBA" id="ARBA00004236"/>
    </source>
</evidence>
<dbReference type="SUPFAM" id="SSF58104">
    <property type="entry name" value="Methyl-accepting chemotaxis protein (MCP) signaling domain"/>
    <property type="match status" value="1"/>
</dbReference>
<dbReference type="CDD" id="cd06225">
    <property type="entry name" value="HAMP"/>
    <property type="match status" value="1"/>
</dbReference>
<comment type="subcellular location">
    <subcellularLocation>
        <location evidence="1">Cell membrane</location>
    </subcellularLocation>
</comment>
<reference evidence="10 11" key="1">
    <citation type="submission" date="2024-01" db="EMBL/GenBank/DDBJ databases">
        <title>Seven novel Bacillus-like species.</title>
        <authorList>
            <person name="Liu G."/>
        </authorList>
    </citation>
    <scope>NUCLEOTIDE SEQUENCE [LARGE SCALE GENOMIC DNA]</scope>
    <source>
        <strain evidence="10 11">FJAT-53711</strain>
    </source>
</reference>
<sequence>MKYVSIRKKLIFMLLSVCSLFGIALAVILFFATSQAQQAETLQADVSRKATILKERGDLFQAQVASLQGYLLLHDEKELDQFNKAGKQLADTREQVTSDKSLPQEMKDTINMGAKWRGVMDNQVIPLTREGKWDEATKIALQQNEIVDTILGNFAKYTAQENTKRDELIDQIKHSSTLIQLIIFISLITCTIVALILAWWFSGKLVKPIQEIDSKLKELASQDGDLTARLPIRSKDEVGEIAASFNQMLSNLQNIINQVKKTSADVQAASENMLTETTHSMNVTTHIQTTMSTLEHSIHSQIASIEESSTAMDDMAVSVQRIAESASTVAELAVAASEQADDGGHVIEKSITQMGTIHKAVHATSEVVERLITHTNSIDHAVQAISNIAEQTNLLALNASIEAARAGEQGKGFAVVADEVRKLAEQSKTAATDINQLLRHIQNDTSTANTMMLQGQIEAAEGISVIQEAGSSFATIVEKVNEVSSQMQEVSAAAEEMAASAEEMNASLNNISSISTEVAAETTQTASSADKQVNVMKDMSVMSKEMKLAVEEMKTLVSRFKTES</sequence>
<protein>
    <submittedName>
        <fullName evidence="10">Methyl-accepting chemotaxis protein</fullName>
    </submittedName>
</protein>
<feature type="domain" description="HAMP" evidence="9">
    <location>
        <begin position="203"/>
        <end position="257"/>
    </location>
</feature>
<feature type="domain" description="Methyl-accepting transducer" evidence="8">
    <location>
        <begin position="276"/>
        <end position="512"/>
    </location>
</feature>
<evidence type="ECO:0000313" key="11">
    <source>
        <dbReference type="Proteomes" id="UP001367922"/>
    </source>
</evidence>
<keyword evidence="3 7" id="KW-0472">Membrane</keyword>
<dbReference type="Pfam" id="PF00015">
    <property type="entry name" value="MCPsignal"/>
    <property type="match status" value="1"/>
</dbReference>
<keyword evidence="7" id="KW-0812">Transmembrane</keyword>
<gene>
    <name evidence="10" type="ORF">WAX78_11415</name>
</gene>
<accession>A0ABU8FVV5</accession>
<dbReference type="RefSeq" id="WP_336482391.1">
    <property type="nucleotide sequence ID" value="NZ_JBAWSV010000003.1"/>
</dbReference>
<name>A0ABU8FVV5_9BACI</name>
<evidence type="ECO:0000256" key="7">
    <source>
        <dbReference type="SAM" id="Phobius"/>
    </source>
</evidence>
<keyword evidence="7" id="KW-1133">Transmembrane helix</keyword>
<feature type="transmembrane region" description="Helical" evidence="7">
    <location>
        <begin position="178"/>
        <end position="201"/>
    </location>
</feature>
<evidence type="ECO:0000256" key="6">
    <source>
        <dbReference type="PROSITE-ProRule" id="PRU00284"/>
    </source>
</evidence>
<comment type="similarity">
    <text evidence="5">Belongs to the methyl-accepting chemotaxis (MCP) protein family.</text>
</comment>
<dbReference type="Gene3D" id="6.10.340.10">
    <property type="match status" value="1"/>
</dbReference>
<dbReference type="PANTHER" id="PTHR32089:SF112">
    <property type="entry name" value="LYSOZYME-LIKE PROTEIN-RELATED"/>
    <property type="match status" value="1"/>
</dbReference>
<dbReference type="CDD" id="cd11386">
    <property type="entry name" value="MCP_signal"/>
    <property type="match status" value="1"/>
</dbReference>
<dbReference type="SMART" id="SM00283">
    <property type="entry name" value="MA"/>
    <property type="match status" value="1"/>
</dbReference>
<dbReference type="Gene3D" id="1.10.287.950">
    <property type="entry name" value="Methyl-accepting chemotaxis protein"/>
    <property type="match status" value="1"/>
</dbReference>
<evidence type="ECO:0000256" key="2">
    <source>
        <dbReference type="ARBA" id="ARBA00022475"/>
    </source>
</evidence>
<dbReference type="PROSITE" id="PS50885">
    <property type="entry name" value="HAMP"/>
    <property type="match status" value="1"/>
</dbReference>
<dbReference type="PANTHER" id="PTHR32089">
    <property type="entry name" value="METHYL-ACCEPTING CHEMOTAXIS PROTEIN MCPB"/>
    <property type="match status" value="1"/>
</dbReference>
<dbReference type="EMBL" id="JBAWSV010000003">
    <property type="protein sequence ID" value="MEI4830062.1"/>
    <property type="molecule type" value="Genomic_DNA"/>
</dbReference>
<proteinExistence type="inferred from homology"/>
<dbReference type="PRINTS" id="PR00260">
    <property type="entry name" value="CHEMTRNSDUCR"/>
</dbReference>
<dbReference type="PROSITE" id="PS50111">
    <property type="entry name" value="CHEMOTAXIS_TRANSDUC_2"/>
    <property type="match status" value="1"/>
</dbReference>
<evidence type="ECO:0000259" key="9">
    <source>
        <dbReference type="PROSITE" id="PS50885"/>
    </source>
</evidence>
<evidence type="ECO:0000256" key="4">
    <source>
        <dbReference type="ARBA" id="ARBA00023224"/>
    </source>
</evidence>
<organism evidence="10 11">
    <name type="scientific">Bacillus yunxiaonensis</name>
    <dbReference type="NCBI Taxonomy" id="3127665"/>
    <lineage>
        <taxon>Bacteria</taxon>
        <taxon>Bacillati</taxon>
        <taxon>Bacillota</taxon>
        <taxon>Bacilli</taxon>
        <taxon>Bacillales</taxon>
        <taxon>Bacillaceae</taxon>
        <taxon>Bacillus</taxon>
    </lineage>
</organism>
<dbReference type="SMART" id="SM00304">
    <property type="entry name" value="HAMP"/>
    <property type="match status" value="1"/>
</dbReference>
<comment type="caution">
    <text evidence="10">The sequence shown here is derived from an EMBL/GenBank/DDBJ whole genome shotgun (WGS) entry which is preliminary data.</text>
</comment>
<keyword evidence="2" id="KW-1003">Cell membrane</keyword>
<evidence type="ECO:0000259" key="8">
    <source>
        <dbReference type="PROSITE" id="PS50111"/>
    </source>
</evidence>
<evidence type="ECO:0000313" key="10">
    <source>
        <dbReference type="EMBL" id="MEI4830062.1"/>
    </source>
</evidence>
<dbReference type="InterPro" id="IPR004090">
    <property type="entry name" value="Chemotax_Me-accpt_rcpt"/>
</dbReference>
<dbReference type="InterPro" id="IPR003660">
    <property type="entry name" value="HAMP_dom"/>
</dbReference>
<dbReference type="InterPro" id="IPR004089">
    <property type="entry name" value="MCPsignal_dom"/>
</dbReference>